<feature type="compositionally biased region" description="Polar residues" evidence="1">
    <location>
        <begin position="179"/>
        <end position="189"/>
    </location>
</feature>
<reference evidence="2" key="1">
    <citation type="submission" date="2020-06" db="EMBL/GenBank/DDBJ databases">
        <title>Draft genome of Bugula neritina, a colonial animal packing powerful symbionts and potential medicines.</title>
        <authorList>
            <person name="Rayko M."/>
        </authorList>
    </citation>
    <scope>NUCLEOTIDE SEQUENCE [LARGE SCALE GENOMIC DNA]</scope>
    <source>
        <strain evidence="2">Kwan_BN1</strain>
    </source>
</reference>
<dbReference type="Proteomes" id="UP000593567">
    <property type="component" value="Unassembled WGS sequence"/>
</dbReference>
<feature type="region of interest" description="Disordered" evidence="1">
    <location>
        <begin position="374"/>
        <end position="468"/>
    </location>
</feature>
<name>A0A7J7KPB7_BUGNE</name>
<dbReference type="EMBL" id="VXIV02000188">
    <property type="protein sequence ID" value="KAF6040029.1"/>
    <property type="molecule type" value="Genomic_DNA"/>
</dbReference>
<protein>
    <submittedName>
        <fullName evidence="2">Uncharacterized protein</fullName>
    </submittedName>
</protein>
<gene>
    <name evidence="2" type="ORF">EB796_001716</name>
</gene>
<feature type="compositionally biased region" description="Basic and acidic residues" evidence="1">
    <location>
        <begin position="218"/>
        <end position="232"/>
    </location>
</feature>
<sequence>MLPDSTMLINSVTAGALQSILEGNTIRVLPAAGMFNRGNYNFRKKASSTYTSSMTTEISKPMVEFNRMRIPDLERKPESNIVACKSSNNMTVTRKRIPNASPKKLLRISLLNATLGEFTPRSRSKQIDFHSKGKARAETNHKPIAEPLPLEKTWTHFTTACANIPAELKSKVIKTLQRQASTSKPSSPCNKVLANTAIPKNKSHQNGSSKLASKKQSIKKEKEKDVEKLPEGKLDNKDKIEFSPLIKKQPNKTQLAVGPQLYQSIAADSKKPDTPTAYNWPTGSGDMPPVSFPKSDLSRNVSKALAFGQSINNVDDAAKRSARRLPGSGSSPEGSSNSMDQNSSQFKKPVNYLKQKDPFFCTIESKVSFFEKLMGSRRSVRRKSRSKNQSAKEELNHLSCVQTENSADSQKETLPNLAERDELVTQPAANEKTPNNTNSNDSEILENPDSCLVGNQKGVGTASYTDRL</sequence>
<keyword evidence="3" id="KW-1185">Reference proteome</keyword>
<organism evidence="2 3">
    <name type="scientific">Bugula neritina</name>
    <name type="common">Brown bryozoan</name>
    <name type="synonym">Sertularia neritina</name>
    <dbReference type="NCBI Taxonomy" id="10212"/>
    <lineage>
        <taxon>Eukaryota</taxon>
        <taxon>Metazoa</taxon>
        <taxon>Spiralia</taxon>
        <taxon>Lophotrochozoa</taxon>
        <taxon>Bryozoa</taxon>
        <taxon>Gymnolaemata</taxon>
        <taxon>Cheilostomatida</taxon>
        <taxon>Flustrina</taxon>
        <taxon>Buguloidea</taxon>
        <taxon>Bugulidae</taxon>
        <taxon>Bugula</taxon>
    </lineage>
</organism>
<feature type="compositionally biased region" description="Polar residues" evidence="1">
    <location>
        <begin position="399"/>
        <end position="408"/>
    </location>
</feature>
<feature type="compositionally biased region" description="Polar residues" evidence="1">
    <location>
        <begin position="432"/>
        <end position="442"/>
    </location>
</feature>
<feature type="region of interest" description="Disordered" evidence="1">
    <location>
        <begin position="266"/>
        <end position="295"/>
    </location>
</feature>
<feature type="compositionally biased region" description="Low complexity" evidence="1">
    <location>
        <begin position="326"/>
        <end position="338"/>
    </location>
</feature>
<evidence type="ECO:0000313" key="3">
    <source>
        <dbReference type="Proteomes" id="UP000593567"/>
    </source>
</evidence>
<comment type="caution">
    <text evidence="2">The sequence shown here is derived from an EMBL/GenBank/DDBJ whole genome shotgun (WGS) entry which is preliminary data.</text>
</comment>
<feature type="region of interest" description="Disordered" evidence="1">
    <location>
        <begin position="320"/>
        <end position="345"/>
    </location>
</feature>
<dbReference type="AlphaFoldDB" id="A0A7J7KPB7"/>
<feature type="region of interest" description="Disordered" evidence="1">
    <location>
        <begin position="179"/>
        <end position="232"/>
    </location>
</feature>
<evidence type="ECO:0000256" key="1">
    <source>
        <dbReference type="SAM" id="MobiDB-lite"/>
    </source>
</evidence>
<evidence type="ECO:0000313" key="2">
    <source>
        <dbReference type="EMBL" id="KAF6040029.1"/>
    </source>
</evidence>
<proteinExistence type="predicted"/>
<accession>A0A7J7KPB7</accession>